<organism evidence="3">
    <name type="scientific">Tenuivirus oryzaclavatae</name>
    <dbReference type="NCBI Taxonomy" id="3052763"/>
    <lineage>
        <taxon>Viruses</taxon>
        <taxon>Riboviria</taxon>
        <taxon>Orthornavirae</taxon>
        <taxon>Negarnaviricota</taxon>
        <taxon>Polyploviricotina</taxon>
        <taxon>Bunyaviricetes</taxon>
        <taxon>Hareavirales</taxon>
        <taxon>Phenuiviridae</taxon>
        <taxon>Tenuivirus</taxon>
    </lineage>
</organism>
<dbReference type="EMBL" id="MF287953">
    <property type="protein sequence ID" value="AWN09227.1"/>
    <property type="molecule type" value="Genomic_RNA"/>
</dbReference>
<proteinExistence type="predicted"/>
<dbReference type="InterPro" id="IPR043105">
    <property type="entry name" value="Tenui_NS3"/>
</dbReference>
<accession>A0A0A7W7E8</accession>
<dbReference type="EMBL" id="KP083238">
    <property type="protein sequence ID" value="AJB29818.1"/>
    <property type="molecule type" value="Genomic_RNA"/>
</dbReference>
<evidence type="ECO:0000313" key="3">
    <source>
        <dbReference type="EMBL" id="AJB29818.1"/>
    </source>
</evidence>
<name>A0A0A7W7E8_9VIRU</name>
<evidence type="ECO:0000256" key="2">
    <source>
        <dbReference type="ARBA" id="ARBA00023200"/>
    </source>
</evidence>
<sequence length="213" mass="24143">MNVFTSSVGSVEFDHPLLLENDLTSLSINCDDVHCSSRALCYIYDIHSSRHPSIDEHQFLRLLHGPDDAVTLGSFLKTLIWILSHDKNLPEEYRLPTIMMSSSYVKFFTEVKPRPPSTNCWTCRMSKDNLPFTVPSVKGFPPDAELYIVPISDHDGKPVKFDNRKTLYRSPSKKRHKYVISSDKPPLSARYVKYVDSSVLEPSPGSSPAVLQK</sequence>
<comment type="subcellular location">
    <subcellularLocation>
        <location evidence="1">Host cytoplasm</location>
    </subcellularLocation>
</comment>
<protein>
    <submittedName>
        <fullName evidence="4">Nonstructural protein</fullName>
    </submittedName>
    <submittedName>
        <fullName evidence="3">Replication protein</fullName>
    </submittedName>
</protein>
<dbReference type="Gene3D" id="1.20.1440.190">
    <property type="entry name" value="Tenuivirus movement protein"/>
    <property type="match status" value="1"/>
</dbReference>
<evidence type="ECO:0000256" key="1">
    <source>
        <dbReference type="ARBA" id="ARBA00004192"/>
    </source>
</evidence>
<dbReference type="SMR" id="A0A0A7W7E8"/>
<reference evidence="4" key="2">
    <citation type="submission" date="2017-06" db="EMBL/GenBank/DDBJ databases">
        <title>3'-Terminal extension sequence are important for the pathogenicity of Rice stripe virus.</title>
        <authorList>
            <person name="Xu Z."/>
            <person name="Zhao W."/>
        </authorList>
    </citation>
    <scope>NUCLEOTIDE SEQUENCE</scope>
    <source>
        <strain evidence="4">IOZ</strain>
    </source>
</reference>
<evidence type="ECO:0000313" key="4">
    <source>
        <dbReference type="EMBL" id="AWN09227.1"/>
    </source>
</evidence>
<dbReference type="InterPro" id="IPR007974">
    <property type="entry name" value="Tenui_movmnt_prot"/>
</dbReference>
<reference evidence="3" key="1">
    <citation type="submission" date="2014-10" db="EMBL/GenBank/DDBJ databases">
        <title>Virus disease investigation in the main rice planting areas of Yunnan from 2013 to 2014 and molecular variation of RSV different isolates.</title>
        <authorList>
            <person name="Zhang S.Y."/>
            <person name="Li F."/>
        </authorList>
    </citation>
    <scope>NUCLEOTIDE SEQUENCE</scope>
    <source>
        <strain evidence="3">JSu1</strain>
    </source>
</reference>
<dbReference type="GO" id="GO:0030430">
    <property type="term" value="C:host cell cytoplasm"/>
    <property type="evidence" value="ECO:0007669"/>
    <property type="project" value="UniProtKB-SubCell"/>
</dbReference>
<dbReference type="Pfam" id="PF05310">
    <property type="entry name" value="Tenui_NS3"/>
    <property type="match status" value="1"/>
</dbReference>
<keyword evidence="2" id="KW-1035">Host cytoplasm</keyword>
<gene>
    <name evidence="3" type="primary">NS3</name>
</gene>